<protein>
    <recommendedName>
        <fullName evidence="3">A-factor biosynthesis hotdog domain-containing protein</fullName>
    </recommendedName>
</protein>
<sequence length="273" mass="28837">MTLRSNDAFETVPADLADPASGLALTGWRADDGDRDRFTVEARYDSGGLLLLPAHAARQAALLIAHEAYAIPRGHHCVFRSLSCGTAPVSEAAVRASAPAPGARLAIDVECIDRDVRRGHLVGSLFRASVRSADGELGTGEVDFAFLSPAVYRFVGGSAATTAQAQPWPQSPTTEIRPDADLLLFRGRPVDHIPGMVLAEAALHLAENHIGPGRIRRFTGTFTGHAGPGEPCTVQLRSGASAGSFDVQALQAGRRVYEGSVDVDPARPEMSPK</sequence>
<organism evidence="1 2">
    <name type="scientific">Nocardiopsis sediminis</name>
    <dbReference type="NCBI Taxonomy" id="1778267"/>
    <lineage>
        <taxon>Bacteria</taxon>
        <taxon>Bacillati</taxon>
        <taxon>Actinomycetota</taxon>
        <taxon>Actinomycetes</taxon>
        <taxon>Streptosporangiales</taxon>
        <taxon>Nocardiopsidaceae</taxon>
        <taxon>Nocardiopsis</taxon>
    </lineage>
</organism>
<proteinExistence type="predicted"/>
<name>A0ABV8FMI1_9ACTN</name>
<gene>
    <name evidence="1" type="ORF">ACFOVU_15140</name>
</gene>
<evidence type="ECO:0000313" key="1">
    <source>
        <dbReference type="EMBL" id="MFC3997265.1"/>
    </source>
</evidence>
<reference evidence="2" key="1">
    <citation type="journal article" date="2019" name="Int. J. Syst. Evol. Microbiol.">
        <title>The Global Catalogue of Microorganisms (GCM) 10K type strain sequencing project: providing services to taxonomists for standard genome sequencing and annotation.</title>
        <authorList>
            <consortium name="The Broad Institute Genomics Platform"/>
            <consortium name="The Broad Institute Genome Sequencing Center for Infectious Disease"/>
            <person name="Wu L."/>
            <person name="Ma J."/>
        </authorList>
    </citation>
    <scope>NUCLEOTIDE SEQUENCE [LARGE SCALE GENOMIC DNA]</scope>
    <source>
        <strain evidence="2">TBRC 1826</strain>
    </source>
</reference>
<comment type="caution">
    <text evidence="1">The sequence shown here is derived from an EMBL/GenBank/DDBJ whole genome shotgun (WGS) entry which is preliminary data.</text>
</comment>
<keyword evidence="2" id="KW-1185">Reference proteome</keyword>
<accession>A0ABV8FMI1</accession>
<evidence type="ECO:0000313" key="2">
    <source>
        <dbReference type="Proteomes" id="UP001595847"/>
    </source>
</evidence>
<dbReference type="Proteomes" id="UP001595847">
    <property type="component" value="Unassembled WGS sequence"/>
</dbReference>
<dbReference type="RefSeq" id="WP_378534097.1">
    <property type="nucleotide sequence ID" value="NZ_JBHSBH010000010.1"/>
</dbReference>
<evidence type="ECO:0008006" key="3">
    <source>
        <dbReference type="Google" id="ProtNLM"/>
    </source>
</evidence>
<dbReference type="EMBL" id="JBHSBH010000010">
    <property type="protein sequence ID" value="MFC3997265.1"/>
    <property type="molecule type" value="Genomic_DNA"/>
</dbReference>